<proteinExistence type="predicted"/>
<protein>
    <submittedName>
        <fullName evidence="1">Uncharacterized protein</fullName>
    </submittedName>
</protein>
<dbReference type="EMBL" id="JAGMUX010000014">
    <property type="protein sequence ID" value="KAH7240179.1"/>
    <property type="molecule type" value="Genomic_DNA"/>
</dbReference>
<reference evidence="1" key="1">
    <citation type="journal article" date="2021" name="Nat. Commun.">
        <title>Genetic determinants of endophytism in the Arabidopsis root mycobiome.</title>
        <authorList>
            <person name="Mesny F."/>
            <person name="Miyauchi S."/>
            <person name="Thiergart T."/>
            <person name="Pickel B."/>
            <person name="Atanasova L."/>
            <person name="Karlsson M."/>
            <person name="Huettel B."/>
            <person name="Barry K.W."/>
            <person name="Haridas S."/>
            <person name="Chen C."/>
            <person name="Bauer D."/>
            <person name="Andreopoulos W."/>
            <person name="Pangilinan J."/>
            <person name="LaButti K."/>
            <person name="Riley R."/>
            <person name="Lipzen A."/>
            <person name="Clum A."/>
            <person name="Drula E."/>
            <person name="Henrissat B."/>
            <person name="Kohler A."/>
            <person name="Grigoriev I.V."/>
            <person name="Martin F.M."/>
            <person name="Hacquard S."/>
        </authorList>
    </citation>
    <scope>NUCLEOTIDE SEQUENCE</scope>
    <source>
        <strain evidence="1">MPI-CAGE-AT-0023</strain>
    </source>
</reference>
<dbReference type="RefSeq" id="XP_046045973.1">
    <property type="nucleotide sequence ID" value="XM_046184759.1"/>
</dbReference>
<gene>
    <name evidence="1" type="ORF">BKA55DRAFT_117128</name>
</gene>
<dbReference type="GeneID" id="70214713"/>
<dbReference type="AlphaFoldDB" id="A0A9P9K4T1"/>
<dbReference type="Proteomes" id="UP000720189">
    <property type="component" value="Unassembled WGS sequence"/>
</dbReference>
<sequence>MIEENGHPCQLSVGPCIGVVRPEITWELLLVKHGTEKPTKSINKRCARQPCSLFDKGARLAKGTFKLVALDVPFSLTLQPSNFGRSRRERANALVGALACVVLCNPGTLSGALSRVKNWGREDASRVCVFACRGWLMSELGRLRTGDDRDDAGGWEKLWLYADSLTCAGSELPLTCEARSRYEEQVPQSSTIFIVRLQWLLQRNRARLGVKTLFFMTIKVKRSPVSKIRYINSLLSLPHGQNYLFFFMSPRFSESILPCEYTLKL</sequence>
<name>A0A9P9K4T1_FUSRE</name>
<organism evidence="1 2">
    <name type="scientific">Fusarium redolens</name>
    <dbReference type="NCBI Taxonomy" id="48865"/>
    <lineage>
        <taxon>Eukaryota</taxon>
        <taxon>Fungi</taxon>
        <taxon>Dikarya</taxon>
        <taxon>Ascomycota</taxon>
        <taxon>Pezizomycotina</taxon>
        <taxon>Sordariomycetes</taxon>
        <taxon>Hypocreomycetidae</taxon>
        <taxon>Hypocreales</taxon>
        <taxon>Nectriaceae</taxon>
        <taxon>Fusarium</taxon>
        <taxon>Fusarium redolens species complex</taxon>
    </lineage>
</organism>
<accession>A0A9P9K4T1</accession>
<comment type="caution">
    <text evidence="1">The sequence shown here is derived from an EMBL/GenBank/DDBJ whole genome shotgun (WGS) entry which is preliminary data.</text>
</comment>
<keyword evidence="2" id="KW-1185">Reference proteome</keyword>
<evidence type="ECO:0000313" key="2">
    <source>
        <dbReference type="Proteomes" id="UP000720189"/>
    </source>
</evidence>
<evidence type="ECO:0000313" key="1">
    <source>
        <dbReference type="EMBL" id="KAH7240179.1"/>
    </source>
</evidence>